<dbReference type="GO" id="GO:0005524">
    <property type="term" value="F:ATP binding"/>
    <property type="evidence" value="ECO:0007669"/>
    <property type="project" value="InterPro"/>
</dbReference>
<dbReference type="PROSITE" id="PS50011">
    <property type="entry name" value="PROTEIN_KINASE_DOM"/>
    <property type="match status" value="1"/>
</dbReference>
<keyword evidence="3" id="KW-1185">Reference proteome</keyword>
<sequence>MCEEGWAFMVMPRMRLCSDPPYFATVREFMEFLEQGLVYLHSKNIAHRDICTQNIVLDPTTMIPGGFHFFWETRASNGVDELRCYDENDDSGRPYMKSRTQAGPMKYYFIDFGLSVRFPSFAQRELVTGLYGRLQRDIPEISETVPYDPFKSDVRLVGEMLYHQFLMVRYDGMDSILPFVCKLRRRDPARRPDAAKALTLFRAMVSKLSEKELSGELTRHLRLNGETRRKLELFMKSLVPSLTVTGGLNAPEVQVATGAIGKET</sequence>
<dbReference type="GO" id="GO:0004672">
    <property type="term" value="F:protein kinase activity"/>
    <property type="evidence" value="ECO:0007669"/>
    <property type="project" value="InterPro"/>
</dbReference>
<dbReference type="Gene3D" id="1.10.510.10">
    <property type="entry name" value="Transferase(Phosphotransferase) domain 1"/>
    <property type="match status" value="1"/>
</dbReference>
<comment type="caution">
    <text evidence="2">The sequence shown here is derived from an EMBL/GenBank/DDBJ whole genome shotgun (WGS) entry which is preliminary data.</text>
</comment>
<protein>
    <recommendedName>
        <fullName evidence="1">Protein kinase domain-containing protein</fullName>
    </recommendedName>
</protein>
<organism evidence="2 3">
    <name type="scientific">Mycena maculata</name>
    <dbReference type="NCBI Taxonomy" id="230809"/>
    <lineage>
        <taxon>Eukaryota</taxon>
        <taxon>Fungi</taxon>
        <taxon>Dikarya</taxon>
        <taxon>Basidiomycota</taxon>
        <taxon>Agaricomycotina</taxon>
        <taxon>Agaricomycetes</taxon>
        <taxon>Agaricomycetidae</taxon>
        <taxon>Agaricales</taxon>
        <taxon>Marasmiineae</taxon>
        <taxon>Mycenaceae</taxon>
        <taxon>Mycena</taxon>
    </lineage>
</organism>
<dbReference type="Proteomes" id="UP001215280">
    <property type="component" value="Unassembled WGS sequence"/>
</dbReference>
<dbReference type="InterPro" id="IPR011009">
    <property type="entry name" value="Kinase-like_dom_sf"/>
</dbReference>
<dbReference type="SUPFAM" id="SSF56112">
    <property type="entry name" value="Protein kinase-like (PK-like)"/>
    <property type="match status" value="1"/>
</dbReference>
<evidence type="ECO:0000313" key="3">
    <source>
        <dbReference type="Proteomes" id="UP001215280"/>
    </source>
</evidence>
<dbReference type="InterPro" id="IPR000719">
    <property type="entry name" value="Prot_kinase_dom"/>
</dbReference>
<feature type="domain" description="Protein kinase" evidence="1">
    <location>
        <begin position="1"/>
        <end position="242"/>
    </location>
</feature>
<proteinExistence type="predicted"/>
<name>A0AAD7IIT7_9AGAR</name>
<dbReference type="EMBL" id="JARJLG010000113">
    <property type="protein sequence ID" value="KAJ7743242.1"/>
    <property type="molecule type" value="Genomic_DNA"/>
</dbReference>
<evidence type="ECO:0000313" key="2">
    <source>
        <dbReference type="EMBL" id="KAJ7743242.1"/>
    </source>
</evidence>
<dbReference type="AlphaFoldDB" id="A0AAD7IIT7"/>
<accession>A0AAD7IIT7</accession>
<reference evidence="2" key="1">
    <citation type="submission" date="2023-03" db="EMBL/GenBank/DDBJ databases">
        <title>Massive genome expansion in bonnet fungi (Mycena s.s.) driven by repeated elements and novel gene families across ecological guilds.</title>
        <authorList>
            <consortium name="Lawrence Berkeley National Laboratory"/>
            <person name="Harder C.B."/>
            <person name="Miyauchi S."/>
            <person name="Viragh M."/>
            <person name="Kuo A."/>
            <person name="Thoen E."/>
            <person name="Andreopoulos B."/>
            <person name="Lu D."/>
            <person name="Skrede I."/>
            <person name="Drula E."/>
            <person name="Henrissat B."/>
            <person name="Morin E."/>
            <person name="Kohler A."/>
            <person name="Barry K."/>
            <person name="LaButti K."/>
            <person name="Morin E."/>
            <person name="Salamov A."/>
            <person name="Lipzen A."/>
            <person name="Mereny Z."/>
            <person name="Hegedus B."/>
            <person name="Baldrian P."/>
            <person name="Stursova M."/>
            <person name="Weitz H."/>
            <person name="Taylor A."/>
            <person name="Grigoriev I.V."/>
            <person name="Nagy L.G."/>
            <person name="Martin F."/>
            <person name="Kauserud H."/>
        </authorList>
    </citation>
    <scope>NUCLEOTIDE SEQUENCE</scope>
    <source>
        <strain evidence="2">CBHHK188m</strain>
    </source>
</reference>
<gene>
    <name evidence="2" type="ORF">DFH07DRAFT_964179</name>
</gene>
<evidence type="ECO:0000259" key="1">
    <source>
        <dbReference type="PROSITE" id="PS50011"/>
    </source>
</evidence>